<organism evidence="2 3">
    <name type="scientific">Puccinia triticina</name>
    <dbReference type="NCBI Taxonomy" id="208348"/>
    <lineage>
        <taxon>Eukaryota</taxon>
        <taxon>Fungi</taxon>
        <taxon>Dikarya</taxon>
        <taxon>Basidiomycota</taxon>
        <taxon>Pucciniomycotina</taxon>
        <taxon>Pucciniomycetes</taxon>
        <taxon>Pucciniales</taxon>
        <taxon>Pucciniaceae</taxon>
        <taxon>Puccinia</taxon>
    </lineage>
</organism>
<sequence>MTSELRLPATLLKQPSAYSKKFKKQPASTAAGANSPVSSSPSHSLARKPPPPAPVVSAAQPPVAPNKPDPAQLRALSAHRPSPLGPPRPSLPPQALASLDLTPPV</sequence>
<dbReference type="Proteomes" id="UP001164743">
    <property type="component" value="Chromosome 6A"/>
</dbReference>
<gene>
    <name evidence="2" type="ORF">PtA15_6A636</name>
</gene>
<protein>
    <submittedName>
        <fullName evidence="2">Uncharacterized protein</fullName>
    </submittedName>
</protein>
<reference evidence="2" key="1">
    <citation type="submission" date="2022-10" db="EMBL/GenBank/DDBJ databases">
        <title>Puccinia triticina Genome sequencing and assembly.</title>
        <authorList>
            <person name="Li C."/>
        </authorList>
    </citation>
    <scope>NUCLEOTIDE SEQUENCE</scope>
    <source>
        <strain evidence="2">Pt15</strain>
    </source>
</reference>
<proteinExistence type="predicted"/>
<name>A0ABY7CPF1_9BASI</name>
<feature type="compositionally biased region" description="Low complexity" evidence="1">
    <location>
        <begin position="35"/>
        <end position="44"/>
    </location>
</feature>
<feature type="compositionally biased region" description="Pro residues" evidence="1">
    <location>
        <begin position="83"/>
        <end position="92"/>
    </location>
</feature>
<dbReference type="RefSeq" id="XP_053021561.1">
    <property type="nucleotide sequence ID" value="XM_053170362.1"/>
</dbReference>
<dbReference type="GeneID" id="77811257"/>
<accession>A0ABY7CPF1</accession>
<feature type="region of interest" description="Disordered" evidence="1">
    <location>
        <begin position="1"/>
        <end position="105"/>
    </location>
</feature>
<keyword evidence="3" id="KW-1185">Reference proteome</keyword>
<evidence type="ECO:0000313" key="3">
    <source>
        <dbReference type="Proteomes" id="UP001164743"/>
    </source>
</evidence>
<evidence type="ECO:0000313" key="2">
    <source>
        <dbReference type="EMBL" id="WAQ86006.1"/>
    </source>
</evidence>
<evidence type="ECO:0000256" key="1">
    <source>
        <dbReference type="SAM" id="MobiDB-lite"/>
    </source>
</evidence>
<dbReference type="EMBL" id="CP110426">
    <property type="protein sequence ID" value="WAQ86006.1"/>
    <property type="molecule type" value="Genomic_DNA"/>
</dbReference>